<accession>A0A1F6N1R5</accession>
<evidence type="ECO:0000256" key="1">
    <source>
        <dbReference type="SAM" id="Phobius"/>
    </source>
</evidence>
<dbReference type="EMBL" id="MFQH01000022">
    <property type="protein sequence ID" value="OGH77812.1"/>
    <property type="molecule type" value="Genomic_DNA"/>
</dbReference>
<name>A0A1F6N1R5_9BACT</name>
<keyword evidence="1" id="KW-0472">Membrane</keyword>
<proteinExistence type="predicted"/>
<evidence type="ECO:0000313" key="2">
    <source>
        <dbReference type="EMBL" id="OGH77812.1"/>
    </source>
</evidence>
<organism evidence="2 3">
    <name type="scientific">Candidatus Magasanikbacteria bacterium RIFCSPLOWO2_01_FULL_40_15</name>
    <dbReference type="NCBI Taxonomy" id="1798686"/>
    <lineage>
        <taxon>Bacteria</taxon>
        <taxon>Candidatus Magasanikiibacteriota</taxon>
    </lineage>
</organism>
<sequence length="130" mass="15223">MPQSLDKLGTSLETNSGVNIELNKTVFTRLDELEILVRQNIQWNELVYQEAKRTRRRLTLMVVGDWLRLFLWLTPLILGAIFLPPLFRKAEQLYTDTIVRPQQKIEGEYNRALDSIRHLNNIVSSTIPKF</sequence>
<keyword evidence="1" id="KW-0812">Transmembrane</keyword>
<dbReference type="Proteomes" id="UP000177040">
    <property type="component" value="Unassembled WGS sequence"/>
</dbReference>
<protein>
    <submittedName>
        <fullName evidence="2">Uncharacterized protein</fullName>
    </submittedName>
</protein>
<feature type="transmembrane region" description="Helical" evidence="1">
    <location>
        <begin position="66"/>
        <end position="87"/>
    </location>
</feature>
<reference evidence="2 3" key="1">
    <citation type="journal article" date="2016" name="Nat. Commun.">
        <title>Thousands of microbial genomes shed light on interconnected biogeochemical processes in an aquifer system.</title>
        <authorList>
            <person name="Anantharaman K."/>
            <person name="Brown C.T."/>
            <person name="Hug L.A."/>
            <person name="Sharon I."/>
            <person name="Castelle C.J."/>
            <person name="Probst A.J."/>
            <person name="Thomas B.C."/>
            <person name="Singh A."/>
            <person name="Wilkins M.J."/>
            <person name="Karaoz U."/>
            <person name="Brodie E.L."/>
            <person name="Williams K.H."/>
            <person name="Hubbard S.S."/>
            <person name="Banfield J.F."/>
        </authorList>
    </citation>
    <scope>NUCLEOTIDE SEQUENCE [LARGE SCALE GENOMIC DNA]</scope>
</reference>
<keyword evidence="1" id="KW-1133">Transmembrane helix</keyword>
<dbReference type="AlphaFoldDB" id="A0A1F6N1R5"/>
<gene>
    <name evidence="2" type="ORF">A2983_00240</name>
</gene>
<evidence type="ECO:0000313" key="3">
    <source>
        <dbReference type="Proteomes" id="UP000177040"/>
    </source>
</evidence>
<comment type="caution">
    <text evidence="2">The sequence shown here is derived from an EMBL/GenBank/DDBJ whole genome shotgun (WGS) entry which is preliminary data.</text>
</comment>